<dbReference type="SUPFAM" id="SSF53335">
    <property type="entry name" value="S-adenosyl-L-methionine-dependent methyltransferases"/>
    <property type="match status" value="1"/>
</dbReference>
<dbReference type="Gene3D" id="2.40.50.40">
    <property type="match status" value="1"/>
</dbReference>
<protein>
    <submittedName>
        <fullName evidence="8">Protein arginine N-methyltransferase 1.6 isoform X1</fullName>
    </submittedName>
</protein>
<dbReference type="PROSITE" id="PS51678">
    <property type="entry name" value="SAM_MT_PRMT"/>
    <property type="match status" value="1"/>
</dbReference>
<dbReference type="InterPro" id="IPR016197">
    <property type="entry name" value="Chromo-like_dom_sf"/>
</dbReference>
<evidence type="ECO:0000256" key="1">
    <source>
        <dbReference type="ARBA" id="ARBA00022603"/>
    </source>
</evidence>
<gene>
    <name evidence="8" type="ORF">E6C27_scaffold558G00490</name>
</gene>
<dbReference type="OrthoDB" id="412876at2759"/>
<keyword evidence="1 5" id="KW-0489">Methyltransferase</keyword>
<sequence>MKRREVEFQTGDYVFLKLRPYRQTSLRKKRNEKLSPKYFGPYRILERIGTVAYKLELPSTAAIHPVFHVSQLKKARGDIKETQPLNPYVNECHEWITQSEEIYAYRKNQATKEWEVLVSWKGLPPHGATWENCADLKVQFPEFHLEDKVDLEEESDARPPILFTYNQRKKDKGTRGNSEESKEQGTSQGGDHKLVSSGIKKGSRQYRGGAGGWCDHWKQCVWFIPGNGVSISKEEKVHLCASRNDTTFSYHLKSQIPGGEILQHGVNAENFKLILPPERIAVYGDREWRLAMLTAIKTALQGRAPSVCMIADDSVFLTLMVACLSKTTLVLSLFPGIREKGTKYLQAVSHVNGICMDSIKVIEKRKSCLTIQDTFEKKVDLLISEPFYYGNDNALPWHNLRFWKERTMLDQVLSDDVLIMPSKGILRACFMSLPDLWSSRRRLGTIEGFDHSVTNDTLGACGKLPEGQEGPFLAFYIWQCGEYEELSEIFTLMEFDFSKPISPCSGKSQVKVTKAGICHGIVLWIDWVIDSKNSIVISTGPDKRYWKQGVKLLADPVAVEPRDSGEGIECCSAAIEASFDPSTGELDLRHSFL</sequence>
<keyword evidence="2 5" id="KW-0808">Transferase</keyword>
<dbReference type="AlphaFoldDB" id="A0A5A7TDX3"/>
<dbReference type="GO" id="GO:0016274">
    <property type="term" value="F:protein-arginine N-methyltransferase activity"/>
    <property type="evidence" value="ECO:0007669"/>
    <property type="project" value="InterPro"/>
</dbReference>
<evidence type="ECO:0000256" key="2">
    <source>
        <dbReference type="ARBA" id="ARBA00022679"/>
    </source>
</evidence>
<feature type="compositionally biased region" description="Basic and acidic residues" evidence="6">
    <location>
        <begin position="173"/>
        <end position="183"/>
    </location>
</feature>
<dbReference type="GO" id="GO:0032259">
    <property type="term" value="P:methylation"/>
    <property type="evidence" value="ECO:0007669"/>
    <property type="project" value="UniProtKB-KW"/>
</dbReference>
<evidence type="ECO:0000256" key="5">
    <source>
        <dbReference type="PROSITE-ProRule" id="PRU01015"/>
    </source>
</evidence>
<dbReference type="PANTHER" id="PTHR46148:SF52">
    <property type="entry name" value="OS04G0603800 PROTEIN"/>
    <property type="match status" value="1"/>
</dbReference>
<evidence type="ECO:0000259" key="7">
    <source>
        <dbReference type="PROSITE" id="PS50013"/>
    </source>
</evidence>
<evidence type="ECO:0000313" key="8">
    <source>
        <dbReference type="EMBL" id="KAA0039717.1"/>
    </source>
</evidence>
<dbReference type="PANTHER" id="PTHR46148">
    <property type="entry name" value="CHROMO DOMAIN-CONTAINING PROTEIN"/>
    <property type="match status" value="1"/>
</dbReference>
<accession>A0A5A7TDX3</accession>
<dbReference type="Gene3D" id="3.40.50.150">
    <property type="entry name" value="Vaccinia Virus protein VP39"/>
    <property type="match status" value="1"/>
</dbReference>
<keyword evidence="4" id="KW-0677">Repeat</keyword>
<name>A0A5A7TDX3_CUCMM</name>
<dbReference type="Pfam" id="PF24626">
    <property type="entry name" value="SH3_Tf2-1"/>
    <property type="match status" value="1"/>
</dbReference>
<dbReference type="FunFam" id="2.70.160.11:FF:000013">
    <property type="entry name" value="Protein arginine N-methyltransferase 1.6"/>
    <property type="match status" value="1"/>
</dbReference>
<dbReference type="Proteomes" id="UP000321393">
    <property type="component" value="Unassembled WGS sequence"/>
</dbReference>
<comment type="caution">
    <text evidence="8">The sequence shown here is derived from an EMBL/GenBank/DDBJ whole genome shotgun (WGS) entry which is preliminary data.</text>
</comment>
<dbReference type="EMBL" id="SSTE01018296">
    <property type="protein sequence ID" value="KAA0039717.1"/>
    <property type="molecule type" value="Genomic_DNA"/>
</dbReference>
<evidence type="ECO:0000256" key="3">
    <source>
        <dbReference type="ARBA" id="ARBA00022691"/>
    </source>
</evidence>
<dbReference type="FunFam" id="3.40.50.150:FF:000070">
    <property type="entry name" value="Protein arginine N-methyltransferase 7"/>
    <property type="match status" value="1"/>
</dbReference>
<dbReference type="InterPro" id="IPR025799">
    <property type="entry name" value="Arg_MeTrfase"/>
</dbReference>
<keyword evidence="3 5" id="KW-0949">S-adenosyl-L-methionine</keyword>
<dbReference type="InterPro" id="IPR029063">
    <property type="entry name" value="SAM-dependent_MTases_sf"/>
</dbReference>
<dbReference type="Pfam" id="PF22528">
    <property type="entry name" value="PRMT_C"/>
    <property type="match status" value="1"/>
</dbReference>
<proteinExistence type="predicted"/>
<dbReference type="InterPro" id="IPR056924">
    <property type="entry name" value="SH3_Tf2-1"/>
</dbReference>
<reference evidence="8 9" key="1">
    <citation type="submission" date="2019-08" db="EMBL/GenBank/DDBJ databases">
        <title>Draft genome sequences of two oriental melons (Cucumis melo L. var makuwa).</title>
        <authorList>
            <person name="Kwon S.-Y."/>
        </authorList>
    </citation>
    <scope>NUCLEOTIDE SEQUENCE [LARGE SCALE GENOMIC DNA]</scope>
    <source>
        <strain evidence="9">cv. SW 3</strain>
        <tissue evidence="8">Leaf</tissue>
    </source>
</reference>
<dbReference type="Gene3D" id="2.70.160.11">
    <property type="entry name" value="Hnrnp arginine n-methyltransferase1"/>
    <property type="match status" value="2"/>
</dbReference>
<dbReference type="InterPro" id="IPR000953">
    <property type="entry name" value="Chromo/chromo_shadow_dom"/>
</dbReference>
<dbReference type="InterPro" id="IPR055135">
    <property type="entry name" value="PRMT_dom"/>
</dbReference>
<evidence type="ECO:0000256" key="6">
    <source>
        <dbReference type="SAM" id="MobiDB-lite"/>
    </source>
</evidence>
<evidence type="ECO:0000256" key="4">
    <source>
        <dbReference type="ARBA" id="ARBA00022737"/>
    </source>
</evidence>
<feature type="domain" description="Chromo" evidence="7">
    <location>
        <begin position="97"/>
        <end position="142"/>
    </location>
</feature>
<feature type="region of interest" description="Disordered" evidence="6">
    <location>
        <begin position="160"/>
        <end position="198"/>
    </location>
</feature>
<dbReference type="PROSITE" id="PS50013">
    <property type="entry name" value="CHROMO_2"/>
    <property type="match status" value="1"/>
</dbReference>
<evidence type="ECO:0000313" key="9">
    <source>
        <dbReference type="Proteomes" id="UP000321393"/>
    </source>
</evidence>
<organism evidence="8 9">
    <name type="scientific">Cucumis melo var. makuwa</name>
    <name type="common">Oriental melon</name>
    <dbReference type="NCBI Taxonomy" id="1194695"/>
    <lineage>
        <taxon>Eukaryota</taxon>
        <taxon>Viridiplantae</taxon>
        <taxon>Streptophyta</taxon>
        <taxon>Embryophyta</taxon>
        <taxon>Tracheophyta</taxon>
        <taxon>Spermatophyta</taxon>
        <taxon>Magnoliopsida</taxon>
        <taxon>eudicotyledons</taxon>
        <taxon>Gunneridae</taxon>
        <taxon>Pentapetalae</taxon>
        <taxon>rosids</taxon>
        <taxon>fabids</taxon>
        <taxon>Cucurbitales</taxon>
        <taxon>Cucurbitaceae</taxon>
        <taxon>Benincaseae</taxon>
        <taxon>Cucumis</taxon>
    </lineage>
</organism>
<dbReference type="SUPFAM" id="SSF54160">
    <property type="entry name" value="Chromo domain-like"/>
    <property type="match status" value="1"/>
</dbReference>